<organism evidence="9 10">
    <name type="scientific">Heterodera trifolii</name>
    <dbReference type="NCBI Taxonomy" id="157864"/>
    <lineage>
        <taxon>Eukaryota</taxon>
        <taxon>Metazoa</taxon>
        <taxon>Ecdysozoa</taxon>
        <taxon>Nematoda</taxon>
        <taxon>Chromadorea</taxon>
        <taxon>Rhabditida</taxon>
        <taxon>Tylenchina</taxon>
        <taxon>Tylenchomorpha</taxon>
        <taxon>Tylenchoidea</taxon>
        <taxon>Heteroderidae</taxon>
        <taxon>Heteroderinae</taxon>
        <taxon>Heterodera</taxon>
    </lineage>
</organism>
<comment type="pathway">
    <text evidence="1">Carbohydrate degradation; glycolysis; D-glyceraldehyde 3-phosphate and glycerone phosphate from D-glucose: step 1/4.</text>
</comment>
<comment type="pathway">
    <text evidence="2">Carbohydrate metabolism; hexose metabolism.</text>
</comment>
<keyword evidence="7" id="KW-0418">Kinase</keyword>
<keyword evidence="7" id="KW-0547">Nucleotide-binding</keyword>
<keyword evidence="10" id="KW-1185">Reference proteome</keyword>
<comment type="catalytic activity">
    <reaction evidence="5">
        <text>D-fructose + ATP = D-fructose 6-phosphate + ADP + H(+)</text>
        <dbReference type="Rhea" id="RHEA:16125"/>
        <dbReference type="ChEBI" id="CHEBI:15378"/>
        <dbReference type="ChEBI" id="CHEBI:30616"/>
        <dbReference type="ChEBI" id="CHEBI:37721"/>
        <dbReference type="ChEBI" id="CHEBI:61527"/>
        <dbReference type="ChEBI" id="CHEBI:456216"/>
        <dbReference type="EC" id="2.7.1.1"/>
    </reaction>
    <physiologicalReaction direction="left-to-right" evidence="5">
        <dbReference type="Rhea" id="RHEA:16126"/>
    </physiologicalReaction>
</comment>
<dbReference type="GO" id="GO:0006096">
    <property type="term" value="P:glycolytic process"/>
    <property type="evidence" value="ECO:0007669"/>
    <property type="project" value="UniProtKB-KW"/>
</dbReference>
<dbReference type="GO" id="GO:0005524">
    <property type="term" value="F:ATP binding"/>
    <property type="evidence" value="ECO:0007669"/>
    <property type="project" value="UniProtKB-UniRule"/>
</dbReference>
<dbReference type="PANTHER" id="PTHR19443:SF16">
    <property type="entry name" value="HEXOKINASE TYPE 1-RELATED"/>
    <property type="match status" value="1"/>
</dbReference>
<dbReference type="Pfam" id="PF00349">
    <property type="entry name" value="Hexokinase_1"/>
    <property type="match status" value="1"/>
</dbReference>
<feature type="domain" description="Hexokinase N-terminal" evidence="8">
    <location>
        <begin position="12"/>
        <end position="115"/>
    </location>
</feature>
<dbReference type="InterPro" id="IPR022672">
    <property type="entry name" value="Hexokinase_N"/>
</dbReference>
<evidence type="ECO:0000256" key="5">
    <source>
        <dbReference type="ARBA" id="ARBA00047905"/>
    </source>
</evidence>
<evidence type="ECO:0000256" key="6">
    <source>
        <dbReference type="ARBA" id="ARBA00048160"/>
    </source>
</evidence>
<evidence type="ECO:0000256" key="3">
    <source>
        <dbReference type="ARBA" id="ARBA00023152"/>
    </source>
</evidence>
<comment type="similarity">
    <text evidence="7">Belongs to the hexokinase family.</text>
</comment>
<dbReference type="InterPro" id="IPR043129">
    <property type="entry name" value="ATPase_NBD"/>
</dbReference>
<accession>A0ABD2KYF8</accession>
<gene>
    <name evidence="9" type="ORF">niasHT_019135</name>
</gene>
<evidence type="ECO:0000256" key="1">
    <source>
        <dbReference type="ARBA" id="ARBA00004888"/>
    </source>
</evidence>
<evidence type="ECO:0000313" key="10">
    <source>
        <dbReference type="Proteomes" id="UP001620626"/>
    </source>
</evidence>
<dbReference type="AlphaFoldDB" id="A0ABD2KYF8"/>
<protein>
    <recommendedName>
        <fullName evidence="7">Phosphotransferase</fullName>
        <ecNumber evidence="7">2.7.1.-</ecNumber>
    </recommendedName>
</protein>
<keyword evidence="7" id="KW-0067">ATP-binding</keyword>
<reference evidence="9 10" key="1">
    <citation type="submission" date="2024-10" db="EMBL/GenBank/DDBJ databases">
        <authorList>
            <person name="Kim D."/>
        </authorList>
    </citation>
    <scope>NUCLEOTIDE SEQUENCE [LARGE SCALE GENOMIC DNA]</scope>
    <source>
        <strain evidence="9">BH-2024</strain>
    </source>
</reference>
<dbReference type="Gene3D" id="3.30.420.40">
    <property type="match status" value="1"/>
</dbReference>
<dbReference type="PANTHER" id="PTHR19443">
    <property type="entry name" value="HEXOKINASE"/>
    <property type="match status" value="1"/>
</dbReference>
<keyword evidence="7" id="KW-0808">Transferase</keyword>
<evidence type="ECO:0000256" key="4">
    <source>
        <dbReference type="ARBA" id="ARBA00044613"/>
    </source>
</evidence>
<evidence type="ECO:0000256" key="7">
    <source>
        <dbReference type="RuleBase" id="RU362007"/>
    </source>
</evidence>
<evidence type="ECO:0000259" key="8">
    <source>
        <dbReference type="Pfam" id="PF00349"/>
    </source>
</evidence>
<evidence type="ECO:0000313" key="9">
    <source>
        <dbReference type="EMBL" id="KAL3107923.1"/>
    </source>
</evidence>
<comment type="catalytic activity">
    <reaction evidence="4">
        <text>a D-hexose + ATP = a D-hexose 6-phosphate + ADP + H(+)</text>
        <dbReference type="Rhea" id="RHEA:22740"/>
        <dbReference type="ChEBI" id="CHEBI:4194"/>
        <dbReference type="ChEBI" id="CHEBI:15378"/>
        <dbReference type="ChEBI" id="CHEBI:30616"/>
        <dbReference type="ChEBI" id="CHEBI:229467"/>
        <dbReference type="ChEBI" id="CHEBI:456216"/>
        <dbReference type="EC" id="2.7.1.1"/>
    </reaction>
    <physiologicalReaction direction="left-to-right" evidence="4">
        <dbReference type="Rhea" id="RHEA:22741"/>
    </physiologicalReaction>
</comment>
<comment type="caution">
    <text evidence="9">The sequence shown here is derived from an EMBL/GenBank/DDBJ whole genome shotgun (WGS) entry which is preliminary data.</text>
</comment>
<name>A0ABD2KYF8_9BILA</name>
<sequence length="163" mass="18294">MATTHQHNPTPEVKELCKCLALDDNQLRDIMAKIEMEYKKGLDPVTAPTACVKMLLTYIRAIAVGEEKGEFLALDLGGTNFRVLRITLEGGCRSTMHNKIYSMPDSVQQGTGTEVTWTVKKEKKRQKVIGVKNKTPIHLNEKQSVLIVIKNVTNIKIHLNHCV</sequence>
<dbReference type="SUPFAM" id="SSF53067">
    <property type="entry name" value="Actin-like ATPase domain"/>
    <property type="match status" value="1"/>
</dbReference>
<keyword evidence="3 7" id="KW-0324">Glycolysis</keyword>
<dbReference type="Proteomes" id="UP001620626">
    <property type="component" value="Unassembled WGS sequence"/>
</dbReference>
<dbReference type="GO" id="GO:0004396">
    <property type="term" value="F:hexokinase activity"/>
    <property type="evidence" value="ECO:0007669"/>
    <property type="project" value="UniProtKB-UniRule"/>
</dbReference>
<dbReference type="EC" id="2.7.1.-" evidence="7"/>
<evidence type="ECO:0000256" key="2">
    <source>
        <dbReference type="ARBA" id="ARBA00005028"/>
    </source>
</evidence>
<dbReference type="EMBL" id="JBICBT010000603">
    <property type="protein sequence ID" value="KAL3107923.1"/>
    <property type="molecule type" value="Genomic_DNA"/>
</dbReference>
<comment type="catalytic activity">
    <reaction evidence="6">
        <text>D-glucose + ATP = D-glucose 6-phosphate + ADP + H(+)</text>
        <dbReference type="Rhea" id="RHEA:17825"/>
        <dbReference type="ChEBI" id="CHEBI:4167"/>
        <dbReference type="ChEBI" id="CHEBI:15378"/>
        <dbReference type="ChEBI" id="CHEBI:30616"/>
        <dbReference type="ChEBI" id="CHEBI:61548"/>
        <dbReference type="ChEBI" id="CHEBI:456216"/>
        <dbReference type="EC" id="2.7.1.1"/>
    </reaction>
    <physiologicalReaction direction="left-to-right" evidence="6">
        <dbReference type="Rhea" id="RHEA:17826"/>
    </physiologicalReaction>
</comment>
<dbReference type="InterPro" id="IPR001312">
    <property type="entry name" value="Hexokinase"/>
</dbReference>
<proteinExistence type="inferred from homology"/>